<organism evidence="12 13">
    <name type="scientific">Linum trigynum</name>
    <dbReference type="NCBI Taxonomy" id="586398"/>
    <lineage>
        <taxon>Eukaryota</taxon>
        <taxon>Viridiplantae</taxon>
        <taxon>Streptophyta</taxon>
        <taxon>Embryophyta</taxon>
        <taxon>Tracheophyta</taxon>
        <taxon>Spermatophyta</taxon>
        <taxon>Magnoliopsida</taxon>
        <taxon>eudicotyledons</taxon>
        <taxon>Gunneridae</taxon>
        <taxon>Pentapetalae</taxon>
        <taxon>rosids</taxon>
        <taxon>fabids</taxon>
        <taxon>Malpighiales</taxon>
        <taxon>Linaceae</taxon>
        <taxon>Linum</taxon>
    </lineage>
</organism>
<accession>A0AAV2EXU0</accession>
<dbReference type="AlphaFoldDB" id="A0AAV2EXU0"/>
<keyword evidence="13" id="KW-1185">Reference proteome</keyword>
<evidence type="ECO:0000313" key="12">
    <source>
        <dbReference type="EMBL" id="CAL1390562.1"/>
    </source>
</evidence>
<comment type="similarity">
    <text evidence="2">Belongs to the cytochrome P450 family.</text>
</comment>
<evidence type="ECO:0000256" key="10">
    <source>
        <dbReference type="ARBA" id="ARBA00023136"/>
    </source>
</evidence>
<evidence type="ECO:0000313" key="13">
    <source>
        <dbReference type="Proteomes" id="UP001497516"/>
    </source>
</evidence>
<proteinExistence type="inferred from homology"/>
<dbReference type="GO" id="GO:0005506">
    <property type="term" value="F:iron ion binding"/>
    <property type="evidence" value="ECO:0007669"/>
    <property type="project" value="InterPro"/>
</dbReference>
<evidence type="ECO:0000256" key="1">
    <source>
        <dbReference type="ARBA" id="ARBA00004167"/>
    </source>
</evidence>
<evidence type="ECO:0000256" key="9">
    <source>
        <dbReference type="ARBA" id="ARBA00023033"/>
    </source>
</evidence>
<keyword evidence="5" id="KW-0479">Metal-binding</keyword>
<dbReference type="Proteomes" id="UP001497516">
    <property type="component" value="Chromosome 5"/>
</dbReference>
<keyword evidence="10 11" id="KW-0472">Membrane</keyword>
<dbReference type="Gene3D" id="1.10.630.10">
    <property type="entry name" value="Cytochrome P450"/>
    <property type="match status" value="1"/>
</dbReference>
<keyword evidence="4 11" id="KW-0812">Transmembrane</keyword>
<keyword evidence="3" id="KW-0349">Heme</keyword>
<gene>
    <name evidence="12" type="ORF">LTRI10_LOCUS31339</name>
</gene>
<evidence type="ECO:0000256" key="2">
    <source>
        <dbReference type="ARBA" id="ARBA00010617"/>
    </source>
</evidence>
<evidence type="ECO:0000256" key="8">
    <source>
        <dbReference type="ARBA" id="ARBA00023004"/>
    </source>
</evidence>
<evidence type="ECO:0000256" key="5">
    <source>
        <dbReference type="ARBA" id="ARBA00022723"/>
    </source>
</evidence>
<evidence type="ECO:0000256" key="3">
    <source>
        <dbReference type="ARBA" id="ARBA00022617"/>
    </source>
</evidence>
<dbReference type="PANTHER" id="PTHR24282:SF20">
    <property type="entry name" value="CYTOCHROME P450 CYP749A22-LIKE"/>
    <property type="match status" value="1"/>
</dbReference>
<dbReference type="SUPFAM" id="SSF48264">
    <property type="entry name" value="Cytochrome P450"/>
    <property type="match status" value="1"/>
</dbReference>
<feature type="transmembrane region" description="Helical" evidence="11">
    <location>
        <begin position="12"/>
        <end position="34"/>
    </location>
</feature>
<dbReference type="GO" id="GO:0004497">
    <property type="term" value="F:monooxygenase activity"/>
    <property type="evidence" value="ECO:0007669"/>
    <property type="project" value="UniProtKB-KW"/>
</dbReference>
<dbReference type="EMBL" id="OZ034818">
    <property type="protein sequence ID" value="CAL1390562.1"/>
    <property type="molecule type" value="Genomic_DNA"/>
</dbReference>
<reference evidence="12 13" key="1">
    <citation type="submission" date="2024-04" db="EMBL/GenBank/DDBJ databases">
        <authorList>
            <person name="Fracassetti M."/>
        </authorList>
    </citation>
    <scope>NUCLEOTIDE SEQUENCE [LARGE SCALE GENOMIC DNA]</scope>
</reference>
<evidence type="ECO:0000256" key="7">
    <source>
        <dbReference type="ARBA" id="ARBA00023002"/>
    </source>
</evidence>
<sequence>MIDNLTASQMLIPMALCLGFLGAALIIFLHNMLLKPLLLQRRLNSLGARGPSYKFFFGNTLEMKKLRQASMAKPMSGLSHDIYPRLQPHLSAWTKTYGRNFTFWFGPRPFLVLSEPNLVKEVAADREKAYRKVELFRWRNSRVQCALISRKQKTQSQRNRQISAADIGVVDLID</sequence>
<dbReference type="InterPro" id="IPR036396">
    <property type="entry name" value="Cyt_P450_sf"/>
</dbReference>
<evidence type="ECO:0008006" key="14">
    <source>
        <dbReference type="Google" id="ProtNLM"/>
    </source>
</evidence>
<evidence type="ECO:0000256" key="4">
    <source>
        <dbReference type="ARBA" id="ARBA00022692"/>
    </source>
</evidence>
<keyword evidence="7" id="KW-0560">Oxidoreductase</keyword>
<dbReference type="InterPro" id="IPR050665">
    <property type="entry name" value="Cytochrome_P450_Monooxygen"/>
</dbReference>
<keyword evidence="6 11" id="KW-1133">Transmembrane helix</keyword>
<protein>
    <recommendedName>
        <fullName evidence="14">Cytochrome P450</fullName>
    </recommendedName>
</protein>
<dbReference type="GO" id="GO:0016020">
    <property type="term" value="C:membrane"/>
    <property type="evidence" value="ECO:0007669"/>
    <property type="project" value="UniProtKB-SubCell"/>
</dbReference>
<dbReference type="GO" id="GO:0020037">
    <property type="term" value="F:heme binding"/>
    <property type="evidence" value="ECO:0007669"/>
    <property type="project" value="InterPro"/>
</dbReference>
<dbReference type="PANTHER" id="PTHR24282">
    <property type="entry name" value="CYTOCHROME P450 FAMILY MEMBER"/>
    <property type="match status" value="1"/>
</dbReference>
<keyword evidence="8" id="KW-0408">Iron</keyword>
<evidence type="ECO:0000256" key="11">
    <source>
        <dbReference type="SAM" id="Phobius"/>
    </source>
</evidence>
<keyword evidence="9" id="KW-0503">Monooxygenase</keyword>
<name>A0AAV2EXU0_9ROSI</name>
<evidence type="ECO:0000256" key="6">
    <source>
        <dbReference type="ARBA" id="ARBA00022989"/>
    </source>
</evidence>
<dbReference type="GO" id="GO:0016705">
    <property type="term" value="F:oxidoreductase activity, acting on paired donors, with incorporation or reduction of molecular oxygen"/>
    <property type="evidence" value="ECO:0007669"/>
    <property type="project" value="InterPro"/>
</dbReference>
<comment type="subcellular location">
    <subcellularLocation>
        <location evidence="1">Membrane</location>
        <topology evidence="1">Single-pass membrane protein</topology>
    </subcellularLocation>
</comment>